<accession>A0AAD5UL62</accession>
<comment type="similarity">
    <text evidence="1">Belongs to the glycosyltransferase 32 family.</text>
</comment>
<reference evidence="5" key="1">
    <citation type="submission" date="2020-05" db="EMBL/GenBank/DDBJ databases">
        <title>Phylogenomic resolution of chytrid fungi.</title>
        <authorList>
            <person name="Stajich J.E."/>
            <person name="Amses K."/>
            <person name="Simmons R."/>
            <person name="Seto K."/>
            <person name="Myers J."/>
            <person name="Bonds A."/>
            <person name="Quandt C.A."/>
            <person name="Barry K."/>
            <person name="Liu P."/>
            <person name="Grigoriev I."/>
            <person name="Longcore J.E."/>
            <person name="James T.Y."/>
        </authorList>
    </citation>
    <scope>NUCLEOTIDE SEQUENCE</scope>
    <source>
        <strain evidence="5">PLAUS21</strain>
    </source>
</reference>
<evidence type="ECO:0000259" key="4">
    <source>
        <dbReference type="Pfam" id="PF24798"/>
    </source>
</evidence>
<sequence length="1944" mass="223442">MEDSKKSVTSLSNSKADVRISVRLSQANNGSKTPVADSKEELVEKRVSEPTLLEENLQELSELMKSEELLDVVEPEEEESVDLEEFTDEALFPGYDFKSGMSEGKPLIEDILDPFSNTSNLAYEKKVLEKYSKTGTLSSFKGINEIKKFRSTLAVKTSIQQLQDNICELEQIIKQTENDLQNCKEQHKRSKGDMEKIVIEIEDMLRERGIASPFNSVPVVIPLDPQLMLKPRYRLLKDHYFIHDEFIKISLQQQPDLELKLLELRGELQTLQSEESLCQSTLNDINMQDKEAFLETSIVAKHRNLQFQEKQRAIERERKYFQLLEEKESQKEKEEELRLLESQKKSAAIMHKYIQQSYQKQILDDQRQEEERKQIQEKKQLAITALTQHLQDIKADLEKRRRKMRSKPRKSIHSNEIFSMHETRNLISNQKLEMQRKKQEITHKVEASKFEILENILQQEARLERLNLRSKGIFKVSKKKKEGEISSIPPPAEDLERQLSPKDGDKSPTKPIPLIKLRPALPPIKNNQISTFSLTKPFEFEPEALIFDNLLPGCVVKRKVRMINTTACLNTFKLIQIPEELDNILSVKYKLKAKHTAGSQSWIDITLKTNKELLQAPSVHSLKFRAAVGGEFYYDIHIQPAKCSPSIHSIGGENFNTIKFDAVDQSCKKIAKSKILDKSQSLHSNEVVVDFGGCYLGSSKSMWVKIHNTGYYATNYFVNLHSGCQEDRPSSEELIQCQNFKISSSKGHLESLGYTVININFEPEFEEDTQICEDEIAAYQSGTKKLAKFDVFFSENVPKITIVCTGLAKYLPLSINRNLVDLQWCLDSVDYQDFIILRNAHSISLKFQIEAQDKDVKYSNGWLHLPDVGQIQIAPISGFIQPFEPFKVWLKINFLEKVYESHDNGAIPVQIPLRVTYTDSTSQKENQIIFKVVAKITTRNIEVKSTENQDILDFGVVSVLERKELDITVRNLSKFPQHVRFNSKSSVFKLKPNESDHLPDTFFMNPLETITRSIWFDPSESKEYLEYVQLKNTWGRIFKIRCVGKGFQPDAKFQKSQVEFPKISFGCDAIKRIQLTRKKLEEGEESSYLQYEFHQPVMLKISGEAIVNPDAPAHNVDLNDPNSYALGEKDGQIIQILPSKGVFREQSCIGIDLVANIPSIIPDPPKKETPVKVEEAVPVPAPVKGKEGKPKSKGGAQKLPVEEVVAAPVIEEQAVPTKTPFQIKLFSTKSPVIHWLIPCTLKTLKTEEQQLNALLSSNQTLEREIRECKIYIKVTTPICSSNFELMDPSDCKCDFGYNAVGRKVIKNIVFKNTSTSSIQLKMRGLNPNGPFNLVRAIRPAKPNETIIVKFSFKPEEAYRYSQNLEFYYQHTSIGVKLVGEGIFPKIQIEPGLKIDLGDVCVGDTATQTIKLSNTSEIPMTATFTFASYIQPVAAGSSNFDKRSAFSFNLPNRTVIPAKSHYDLLVKFQPDREYDNYHDYLVILCKELESPLKVGLTGRGWHITSIVSGYEHHPQTFKAYHWTINPKLDYDWAFERLNFGEDKREELQPDLLWATARRKAHFVTFTTQWEKYPGSVLVNYPSLDPNEMYWRIAPREITLANLKPQFKIDAGKKIGSVEYTIEKFDGTFYYDPLIGDYALCNTKKSQSVGVSFVVEPAKGTIDLGSTKTIKIDSIHPVNEFWQQCYKSWDRVKKHSQSLTAPHKLEPTISDWDILSYVKTTEDDLTGMYKNMASNAEGFKPGFVEEDYDIELVTSRTVNEVFGREMFMGEHKADILRMEALIRFGGIYLDMDAFVIRPFDRFMDDELSIGYQNKDENYGINNGIMIAKRCSRFLLRWYEEYRFFNHTQWDESSVRVPLRLYEQDNSHVKVYERELLSWWSFEGNPFIMPMFKPYQKEEWVDVHAVHSFYRLFAGNIPQDYDFETVKELDNSFGRYARNILYGGPPL</sequence>
<protein>
    <recommendedName>
        <fullName evidence="4">CFAP74 fourth Ig-like domain-containing protein</fullName>
    </recommendedName>
</protein>
<name>A0AAD5UL62_9FUNG</name>
<dbReference type="Gene3D" id="3.90.550.20">
    <property type="match status" value="1"/>
</dbReference>
<evidence type="ECO:0000313" key="5">
    <source>
        <dbReference type="EMBL" id="KAJ3261009.1"/>
    </source>
</evidence>
<evidence type="ECO:0000256" key="3">
    <source>
        <dbReference type="SAM" id="MobiDB-lite"/>
    </source>
</evidence>
<feature type="region of interest" description="Disordered" evidence="3">
    <location>
        <begin position="479"/>
        <end position="512"/>
    </location>
</feature>
<evidence type="ECO:0000256" key="2">
    <source>
        <dbReference type="SAM" id="Coils"/>
    </source>
</evidence>
<feature type="coiled-coil region" evidence="2">
    <location>
        <begin position="159"/>
        <end position="193"/>
    </location>
</feature>
<gene>
    <name evidence="5" type="ORF">HK103_006964</name>
</gene>
<dbReference type="InterPro" id="IPR029044">
    <property type="entry name" value="Nucleotide-diphossugar_trans"/>
</dbReference>
<dbReference type="Pfam" id="PF24798">
    <property type="entry name" value="Ig-CFAP74_4th"/>
    <property type="match status" value="1"/>
</dbReference>
<keyword evidence="6" id="KW-1185">Reference proteome</keyword>
<dbReference type="PANTHER" id="PTHR22538:SF0">
    <property type="entry name" value="CILIA- AND FLAGELLA-ASSOCIATED PROTEIN 74"/>
    <property type="match status" value="1"/>
</dbReference>
<dbReference type="Pfam" id="PF24771">
    <property type="entry name" value="Ig_CFAP74_1st"/>
    <property type="match status" value="1"/>
</dbReference>
<feature type="compositionally biased region" description="Basic and acidic residues" evidence="3">
    <location>
        <begin position="494"/>
        <end position="508"/>
    </location>
</feature>
<dbReference type="InterPro" id="IPR013783">
    <property type="entry name" value="Ig-like_fold"/>
</dbReference>
<dbReference type="InterPro" id="IPR056310">
    <property type="entry name" value="Ig-CFAP74_4th"/>
</dbReference>
<keyword evidence="2" id="KW-0175">Coiled coil</keyword>
<dbReference type="EMBL" id="JADGKB010000008">
    <property type="protein sequence ID" value="KAJ3261009.1"/>
    <property type="molecule type" value="Genomic_DNA"/>
</dbReference>
<evidence type="ECO:0000256" key="1">
    <source>
        <dbReference type="ARBA" id="ARBA00009003"/>
    </source>
</evidence>
<dbReference type="Proteomes" id="UP001210925">
    <property type="component" value="Unassembled WGS sequence"/>
</dbReference>
<feature type="compositionally biased region" description="Basic and acidic residues" evidence="3">
    <location>
        <begin position="37"/>
        <end position="47"/>
    </location>
</feature>
<feature type="region of interest" description="Disordered" evidence="3">
    <location>
        <begin position="22"/>
        <end position="47"/>
    </location>
</feature>
<dbReference type="PANTHER" id="PTHR22538">
    <property type="entry name" value="CILIA- AND FLAGELLA-ASSOCIATED PROTEIN 74"/>
    <property type="match status" value="1"/>
</dbReference>
<dbReference type="Pfam" id="PF04488">
    <property type="entry name" value="Gly_transf_sug"/>
    <property type="match status" value="1"/>
</dbReference>
<comment type="caution">
    <text evidence="5">The sequence shown here is derived from an EMBL/GenBank/DDBJ whole genome shotgun (WGS) entry which is preliminary data.</text>
</comment>
<feature type="compositionally biased region" description="Polar residues" evidence="3">
    <location>
        <begin position="23"/>
        <end position="32"/>
    </location>
</feature>
<dbReference type="Gene3D" id="2.60.40.10">
    <property type="entry name" value="Immunoglobulins"/>
    <property type="match status" value="4"/>
</dbReference>
<feature type="domain" description="CFAP74 fourth Ig-like" evidence="4">
    <location>
        <begin position="950"/>
        <end position="1046"/>
    </location>
</feature>
<proteinExistence type="inferred from homology"/>
<dbReference type="InterPro" id="IPR007577">
    <property type="entry name" value="GlycoTrfase_DXD_sugar-bd_CS"/>
</dbReference>
<evidence type="ECO:0000313" key="6">
    <source>
        <dbReference type="Proteomes" id="UP001210925"/>
    </source>
</evidence>
<organism evidence="5 6">
    <name type="scientific">Boothiomyces macroporosus</name>
    <dbReference type="NCBI Taxonomy" id="261099"/>
    <lineage>
        <taxon>Eukaryota</taxon>
        <taxon>Fungi</taxon>
        <taxon>Fungi incertae sedis</taxon>
        <taxon>Chytridiomycota</taxon>
        <taxon>Chytridiomycota incertae sedis</taxon>
        <taxon>Chytridiomycetes</taxon>
        <taxon>Rhizophydiales</taxon>
        <taxon>Terramycetaceae</taxon>
        <taxon>Boothiomyces</taxon>
    </lineage>
</organism>
<dbReference type="SUPFAM" id="SSF53448">
    <property type="entry name" value="Nucleotide-diphospho-sugar transferases"/>
    <property type="match status" value="1"/>
</dbReference>